<sequence length="108" mass="12021">MVIGIGYVADHPEIETYLRRKGFYGIDESEMLATFKVAMMAHQPEADHIIAGIEPTRLAKAISATETKVTWPLEPRLSIIPAKIKKQGRGGQLYMGTSRTRSFNSVDD</sequence>
<comment type="caution">
    <text evidence="1">The sequence shown here is derived from an EMBL/GenBank/DDBJ whole genome shotgun (WGS) entry which is preliminary data.</text>
</comment>
<accession>A0A4Z1K8J4</accession>
<evidence type="ECO:0000313" key="2">
    <source>
        <dbReference type="Proteomes" id="UP000297280"/>
    </source>
</evidence>
<proteinExistence type="predicted"/>
<name>A0A4Z1K8J4_9HELO</name>
<evidence type="ECO:0000313" key="1">
    <source>
        <dbReference type="EMBL" id="TGO81980.1"/>
    </source>
</evidence>
<gene>
    <name evidence="1" type="ORF">BPOR_0955g00030</name>
</gene>
<reference evidence="1 2" key="1">
    <citation type="submission" date="2017-12" db="EMBL/GenBank/DDBJ databases">
        <title>Comparative genomics of Botrytis spp.</title>
        <authorList>
            <person name="Valero-Jimenez C.A."/>
            <person name="Tapia P."/>
            <person name="Veloso J."/>
            <person name="Silva-Moreno E."/>
            <person name="Staats M."/>
            <person name="Valdes J.H."/>
            <person name="Van Kan J.A.L."/>
        </authorList>
    </citation>
    <scope>NUCLEOTIDE SEQUENCE [LARGE SCALE GENOMIC DNA]</scope>
    <source>
        <strain evidence="1 2">MUCL3349</strain>
    </source>
</reference>
<protein>
    <submittedName>
        <fullName evidence="1">Uncharacterized protein</fullName>
    </submittedName>
</protein>
<dbReference type="Proteomes" id="UP000297280">
    <property type="component" value="Unassembled WGS sequence"/>
</dbReference>
<dbReference type="STRING" id="87229.A0A4Z1K8J4"/>
<organism evidence="1 2">
    <name type="scientific">Botrytis porri</name>
    <dbReference type="NCBI Taxonomy" id="87229"/>
    <lineage>
        <taxon>Eukaryota</taxon>
        <taxon>Fungi</taxon>
        <taxon>Dikarya</taxon>
        <taxon>Ascomycota</taxon>
        <taxon>Pezizomycotina</taxon>
        <taxon>Leotiomycetes</taxon>
        <taxon>Helotiales</taxon>
        <taxon>Sclerotiniaceae</taxon>
        <taxon>Botrytis</taxon>
    </lineage>
</organism>
<dbReference type="AlphaFoldDB" id="A0A4Z1K8J4"/>
<dbReference type="EMBL" id="PQXO01000949">
    <property type="protein sequence ID" value="TGO81980.1"/>
    <property type="molecule type" value="Genomic_DNA"/>
</dbReference>
<keyword evidence="2" id="KW-1185">Reference proteome</keyword>